<name>A0ACC2LXM4_PERAE</name>
<evidence type="ECO:0000313" key="1">
    <source>
        <dbReference type="EMBL" id="KAJ8638155.1"/>
    </source>
</evidence>
<keyword evidence="2" id="KW-1185">Reference proteome</keyword>
<organism evidence="1 2">
    <name type="scientific">Persea americana</name>
    <name type="common">Avocado</name>
    <dbReference type="NCBI Taxonomy" id="3435"/>
    <lineage>
        <taxon>Eukaryota</taxon>
        <taxon>Viridiplantae</taxon>
        <taxon>Streptophyta</taxon>
        <taxon>Embryophyta</taxon>
        <taxon>Tracheophyta</taxon>
        <taxon>Spermatophyta</taxon>
        <taxon>Magnoliopsida</taxon>
        <taxon>Magnoliidae</taxon>
        <taxon>Laurales</taxon>
        <taxon>Lauraceae</taxon>
        <taxon>Persea</taxon>
    </lineage>
</organism>
<dbReference type="EMBL" id="CM056811">
    <property type="protein sequence ID" value="KAJ8638155.1"/>
    <property type="molecule type" value="Genomic_DNA"/>
</dbReference>
<accession>A0ACC2LXM4</accession>
<reference evidence="1 2" key="1">
    <citation type="journal article" date="2022" name="Hortic Res">
        <title>A haplotype resolved chromosomal level avocado genome allows analysis of novel avocado genes.</title>
        <authorList>
            <person name="Nath O."/>
            <person name="Fletcher S.J."/>
            <person name="Hayward A."/>
            <person name="Shaw L.M."/>
            <person name="Masouleh A.K."/>
            <person name="Furtado A."/>
            <person name="Henry R.J."/>
            <person name="Mitter N."/>
        </authorList>
    </citation>
    <scope>NUCLEOTIDE SEQUENCE [LARGE SCALE GENOMIC DNA]</scope>
    <source>
        <strain evidence="2">cv. Hass</strain>
    </source>
</reference>
<evidence type="ECO:0000313" key="2">
    <source>
        <dbReference type="Proteomes" id="UP001234297"/>
    </source>
</evidence>
<proteinExistence type="predicted"/>
<dbReference type="Proteomes" id="UP001234297">
    <property type="component" value="Chromosome 3"/>
</dbReference>
<comment type="caution">
    <text evidence="1">The sequence shown here is derived from an EMBL/GenBank/DDBJ whole genome shotgun (WGS) entry which is preliminary data.</text>
</comment>
<gene>
    <name evidence="1" type="ORF">MRB53_012422</name>
</gene>
<sequence length="198" mass="22704">MARWVLWWLAVAACSVSGDGEAASEVLRLINSIHMEDPDQLPPDLLEDIDDLLSRCSDITFVRRQQVVNMTRKVKNIKETKTIITIYFRKQRTTFLALCQMSCYHNSRCNIPSPRPRIVLKYEMDEKQVKCLWSPTQWHSLVQCLLPYFDLTSLGELASVETQVSLCLFNLVWTAKDERYSAIDVFVFPGASLANGVK</sequence>
<protein>
    <submittedName>
        <fullName evidence="1">Uncharacterized protein</fullName>
    </submittedName>
</protein>